<dbReference type="EMBL" id="PHWZ01000032">
    <property type="protein sequence ID" value="TEY81693.1"/>
    <property type="molecule type" value="Genomic_DNA"/>
</dbReference>
<organism evidence="1 2">
    <name type="scientific">Botryotinia calthae</name>
    <dbReference type="NCBI Taxonomy" id="38488"/>
    <lineage>
        <taxon>Eukaryota</taxon>
        <taxon>Fungi</taxon>
        <taxon>Dikarya</taxon>
        <taxon>Ascomycota</taxon>
        <taxon>Pezizomycotina</taxon>
        <taxon>Leotiomycetes</taxon>
        <taxon>Helotiales</taxon>
        <taxon>Sclerotiniaceae</taxon>
        <taxon>Botryotinia</taxon>
    </lineage>
</organism>
<sequence length="778" mass="87667">MSGTIVSPEEFHDALKQYVTDSWDMMVAYAQNPLNRSLSKVWDRKGEFTRLTYSFQVTYDTVVIDQNFVVDLGAPSLQFDTTSDMAIAILTMMVNGTITTDTTIAGEKHPGTPKAIPKDVYQLQVTVPIVGITGNQVWDDGHVIKFEEKGDDQPCHLIFHFRNDRSTWDILGHSSSFLNDVTFDKAMQQSLESFKDHFKSKDNTDWIDYKVAEVTNKKHPTDSNSDVLCPKSFTMSSQKGYLLVFITTTRKDGFQNPRFNTKGAKTIAPIINDYEASIIIRHDLFVDYICDQMTTIFKGQKITIAKESTSTGAKLSMIMDDTASWDLSKTPGHIDFTCKPNIEYKNFDLTLDLFDNSNFETKFTWTWAPDLEIEWYAVEDSQGINTYQWGDPASFFTIDKEKSELQMACKISRSNDKPKMDYKAKSVGNKEAEYYTWKGSVSIPCEFDEDKDKVQYLVPSDMDFEFQGLNYFSAQNVFVPGVKFIEAKTEMMPYDVVLLEGVSKVIQDRGFKNLDPVEVNQALQRFSTPGPDFDMRYAGGSYQIQDTTSTPVKELFVHSRYHNILLDDQMVLSQQTQSDGSVTFTSHDGQRSFQVLFNVDVDSDSPCGGVGFEGTSWSTAEPEQKTKISGQRVFPWKDSPSLRHPKAAPMVDPATDAEALQYLSVAMDLTAPDGGASVDGKEPVEFAEPITIFFGAVSTALAVLNIQKWSKESKEQFVDAYARCRKIVLQKSGNSMGYGLKMPSVEEMQKSFTSTSEPAIYTQINEGVFEKEKIIEKS</sequence>
<comment type="caution">
    <text evidence="1">The sequence shown here is derived from an EMBL/GenBank/DDBJ whole genome shotgun (WGS) entry which is preliminary data.</text>
</comment>
<gene>
    <name evidence="1" type="ORF">BOTCAL_0032g00360</name>
</gene>
<evidence type="ECO:0000313" key="2">
    <source>
        <dbReference type="Proteomes" id="UP000297299"/>
    </source>
</evidence>
<evidence type="ECO:0000313" key="1">
    <source>
        <dbReference type="EMBL" id="TEY81693.1"/>
    </source>
</evidence>
<dbReference type="OrthoDB" id="3521781at2759"/>
<reference evidence="1 2" key="1">
    <citation type="submission" date="2017-11" db="EMBL/GenBank/DDBJ databases">
        <title>Comparative genomics of Botrytis spp.</title>
        <authorList>
            <person name="Valero-Jimenez C.A."/>
            <person name="Tapia P."/>
            <person name="Veloso J."/>
            <person name="Silva-Moreno E."/>
            <person name="Staats M."/>
            <person name="Valdes J.H."/>
            <person name="Van Kan J.A.L."/>
        </authorList>
    </citation>
    <scope>NUCLEOTIDE SEQUENCE [LARGE SCALE GENOMIC DNA]</scope>
    <source>
        <strain evidence="1 2">MUCL2830</strain>
    </source>
</reference>
<dbReference type="AlphaFoldDB" id="A0A4Y8DFH7"/>
<dbReference type="Proteomes" id="UP000297299">
    <property type="component" value="Unassembled WGS sequence"/>
</dbReference>
<accession>A0A4Y8DFH7</accession>
<name>A0A4Y8DFH7_9HELO</name>
<protein>
    <submittedName>
        <fullName evidence="1">Uncharacterized protein</fullName>
    </submittedName>
</protein>
<keyword evidence="2" id="KW-1185">Reference proteome</keyword>
<proteinExistence type="predicted"/>